<comment type="caution">
    <text evidence="1">The sequence shown here is derived from an EMBL/GenBank/DDBJ whole genome shotgun (WGS) entry which is preliminary data.</text>
</comment>
<protein>
    <submittedName>
        <fullName evidence="1">Uncharacterized protein</fullName>
    </submittedName>
</protein>
<organism evidence="1 2">
    <name type="scientific">Rhododendron molle</name>
    <name type="common">Chinese azalea</name>
    <name type="synonym">Azalea mollis</name>
    <dbReference type="NCBI Taxonomy" id="49168"/>
    <lineage>
        <taxon>Eukaryota</taxon>
        <taxon>Viridiplantae</taxon>
        <taxon>Streptophyta</taxon>
        <taxon>Embryophyta</taxon>
        <taxon>Tracheophyta</taxon>
        <taxon>Spermatophyta</taxon>
        <taxon>Magnoliopsida</taxon>
        <taxon>eudicotyledons</taxon>
        <taxon>Gunneridae</taxon>
        <taxon>Pentapetalae</taxon>
        <taxon>asterids</taxon>
        <taxon>Ericales</taxon>
        <taxon>Ericaceae</taxon>
        <taxon>Ericoideae</taxon>
        <taxon>Rhodoreae</taxon>
        <taxon>Rhododendron</taxon>
    </lineage>
</organism>
<evidence type="ECO:0000313" key="2">
    <source>
        <dbReference type="Proteomes" id="UP001062846"/>
    </source>
</evidence>
<evidence type="ECO:0000313" key="1">
    <source>
        <dbReference type="EMBL" id="KAI8570121.1"/>
    </source>
</evidence>
<name>A0ACC0PY61_RHOML</name>
<accession>A0ACC0PY61</accession>
<sequence>MENLKDQDCTGKERDQPNKTSSHGGPRVPCIGMVFDEWEGAMTCYRTYPRKRGFSIRKNHTRLSRKDKSLIGIEFSCYGEGFRRHRSYHKTHVPVCSESMIGGKAMMGVRSDLVHV</sequence>
<gene>
    <name evidence="1" type="ORF">RHMOL_Rhmol01G0009000</name>
</gene>
<keyword evidence="2" id="KW-1185">Reference proteome</keyword>
<proteinExistence type="predicted"/>
<reference evidence="1" key="1">
    <citation type="submission" date="2022-02" db="EMBL/GenBank/DDBJ databases">
        <title>Plant Genome Project.</title>
        <authorList>
            <person name="Zhang R.-G."/>
        </authorList>
    </citation>
    <scope>NUCLEOTIDE SEQUENCE</scope>
    <source>
        <strain evidence="1">AT1</strain>
    </source>
</reference>
<dbReference type="EMBL" id="CM046388">
    <property type="protein sequence ID" value="KAI8570121.1"/>
    <property type="molecule type" value="Genomic_DNA"/>
</dbReference>
<dbReference type="Proteomes" id="UP001062846">
    <property type="component" value="Chromosome 1"/>
</dbReference>